<feature type="transmembrane region" description="Helical" evidence="1">
    <location>
        <begin position="69"/>
        <end position="87"/>
    </location>
</feature>
<feature type="domain" description="DUF2157" evidence="2">
    <location>
        <begin position="10"/>
        <end position="156"/>
    </location>
</feature>
<evidence type="ECO:0000259" key="2">
    <source>
        <dbReference type="Pfam" id="PF09925"/>
    </source>
</evidence>
<accession>A0A7W5ZN92</accession>
<organism evidence="3 4">
    <name type="scientific">Runella defluvii</name>
    <dbReference type="NCBI Taxonomy" id="370973"/>
    <lineage>
        <taxon>Bacteria</taxon>
        <taxon>Pseudomonadati</taxon>
        <taxon>Bacteroidota</taxon>
        <taxon>Cytophagia</taxon>
        <taxon>Cytophagales</taxon>
        <taxon>Spirosomataceae</taxon>
        <taxon>Runella</taxon>
    </lineage>
</organism>
<feature type="transmembrane region" description="Helical" evidence="1">
    <location>
        <begin position="42"/>
        <end position="63"/>
    </location>
</feature>
<feature type="transmembrane region" description="Helical" evidence="1">
    <location>
        <begin position="219"/>
        <end position="236"/>
    </location>
</feature>
<feature type="transmembrane region" description="Helical" evidence="1">
    <location>
        <begin position="188"/>
        <end position="207"/>
    </location>
</feature>
<evidence type="ECO:0000256" key="1">
    <source>
        <dbReference type="SAM" id="Phobius"/>
    </source>
</evidence>
<keyword evidence="1" id="KW-1133">Transmembrane helix</keyword>
<dbReference type="Pfam" id="PF09925">
    <property type="entry name" value="DUF2157"/>
    <property type="match status" value="1"/>
</dbReference>
<feature type="transmembrane region" description="Helical" evidence="1">
    <location>
        <begin position="131"/>
        <end position="150"/>
    </location>
</feature>
<gene>
    <name evidence="3" type="ORF">FHS57_003991</name>
</gene>
<comment type="caution">
    <text evidence="3">The sequence shown here is derived from an EMBL/GenBank/DDBJ whole genome shotgun (WGS) entry which is preliminary data.</text>
</comment>
<dbReference type="AlphaFoldDB" id="A0A7W5ZN92"/>
<sequence>MNPLSEILTQWQTHEIVSPASAETIKQAENTRPVSLYTLLRNLLYIGLVLFTSGAGMLVYLHIDTIGHDALIVVLALLTLGCFFYTYRHSSPFSVSEVNSEGKFVDFVLLLGALLFLSLEGYAQWRYSLFGTRYGLAAFLPAVVFLFCAYRFDHRGVLSMGLTALASWVGLSIAPLEVLTGNDFGSSQIIHTAVGFALVVGGLSFGLSHRGIKTHFTDTYLILTGNLFFIGALAGLFTSGYWFLYALLIAGCCTFFVWYARQKQSFIFLLMAILYGYIAFTYLLFSKIDDAGFWMVFGGFYFLASAGGVVMFILNYKKWLTN</sequence>
<dbReference type="InterPro" id="IPR018677">
    <property type="entry name" value="DUF2157"/>
</dbReference>
<keyword evidence="1" id="KW-0812">Transmembrane</keyword>
<feature type="transmembrane region" description="Helical" evidence="1">
    <location>
        <begin position="242"/>
        <end position="259"/>
    </location>
</feature>
<proteinExistence type="predicted"/>
<keyword evidence="4" id="KW-1185">Reference proteome</keyword>
<feature type="transmembrane region" description="Helical" evidence="1">
    <location>
        <begin position="157"/>
        <end position="176"/>
    </location>
</feature>
<feature type="transmembrane region" description="Helical" evidence="1">
    <location>
        <begin position="107"/>
        <end position="125"/>
    </location>
</feature>
<reference evidence="3 4" key="1">
    <citation type="submission" date="2020-08" db="EMBL/GenBank/DDBJ databases">
        <title>Genomic Encyclopedia of Type Strains, Phase IV (KMG-IV): sequencing the most valuable type-strain genomes for metagenomic binning, comparative biology and taxonomic classification.</title>
        <authorList>
            <person name="Goeker M."/>
        </authorList>
    </citation>
    <scope>NUCLEOTIDE SEQUENCE [LARGE SCALE GENOMIC DNA]</scope>
    <source>
        <strain evidence="3 4">DSM 17976</strain>
    </source>
</reference>
<feature type="transmembrane region" description="Helical" evidence="1">
    <location>
        <begin position="266"/>
        <end position="285"/>
    </location>
</feature>
<protein>
    <recommendedName>
        <fullName evidence="2">DUF2157 domain-containing protein</fullName>
    </recommendedName>
</protein>
<dbReference type="Proteomes" id="UP000541352">
    <property type="component" value="Unassembled WGS sequence"/>
</dbReference>
<evidence type="ECO:0000313" key="3">
    <source>
        <dbReference type="EMBL" id="MBB3839978.1"/>
    </source>
</evidence>
<keyword evidence="1" id="KW-0472">Membrane</keyword>
<dbReference type="EMBL" id="JACIBY010000009">
    <property type="protein sequence ID" value="MBB3839978.1"/>
    <property type="molecule type" value="Genomic_DNA"/>
</dbReference>
<name>A0A7W5ZN92_9BACT</name>
<dbReference type="RefSeq" id="WP_183976682.1">
    <property type="nucleotide sequence ID" value="NZ_JACIBY010000009.1"/>
</dbReference>
<feature type="transmembrane region" description="Helical" evidence="1">
    <location>
        <begin position="291"/>
        <end position="314"/>
    </location>
</feature>
<evidence type="ECO:0000313" key="4">
    <source>
        <dbReference type="Proteomes" id="UP000541352"/>
    </source>
</evidence>